<gene>
    <name evidence="3" type="primary">LOC110794176</name>
</gene>
<protein>
    <submittedName>
        <fullName evidence="3">F-box/kelch-repeat protein At3g23880-like</fullName>
    </submittedName>
</protein>
<dbReference type="KEGG" id="soe:110794176"/>
<dbReference type="NCBIfam" id="TIGR01640">
    <property type="entry name" value="F_box_assoc_1"/>
    <property type="match status" value="1"/>
</dbReference>
<evidence type="ECO:0000259" key="1">
    <source>
        <dbReference type="Pfam" id="PF07734"/>
    </source>
</evidence>
<dbReference type="PANTHER" id="PTHR31672:SF13">
    <property type="entry name" value="F-BOX PROTEIN CPR30-LIKE"/>
    <property type="match status" value="1"/>
</dbReference>
<keyword evidence="2" id="KW-1185">Reference proteome</keyword>
<dbReference type="RefSeq" id="XP_021854817.1">
    <property type="nucleotide sequence ID" value="XM_021999125.1"/>
</dbReference>
<reference evidence="3" key="2">
    <citation type="submission" date="2025-08" db="UniProtKB">
        <authorList>
            <consortium name="RefSeq"/>
        </authorList>
    </citation>
    <scope>IDENTIFICATION</scope>
    <source>
        <tissue evidence="3">Leaf</tissue>
    </source>
</reference>
<name>A0A9R0ISJ8_SPIOL</name>
<accession>A0A9R0ISJ8</accession>
<dbReference type="Proteomes" id="UP000813463">
    <property type="component" value="Chromosome 2"/>
</dbReference>
<organism evidence="2 3">
    <name type="scientific">Spinacia oleracea</name>
    <name type="common">Spinach</name>
    <dbReference type="NCBI Taxonomy" id="3562"/>
    <lineage>
        <taxon>Eukaryota</taxon>
        <taxon>Viridiplantae</taxon>
        <taxon>Streptophyta</taxon>
        <taxon>Embryophyta</taxon>
        <taxon>Tracheophyta</taxon>
        <taxon>Spermatophyta</taxon>
        <taxon>Magnoliopsida</taxon>
        <taxon>eudicotyledons</taxon>
        <taxon>Gunneridae</taxon>
        <taxon>Pentapetalae</taxon>
        <taxon>Caryophyllales</taxon>
        <taxon>Chenopodiaceae</taxon>
        <taxon>Chenopodioideae</taxon>
        <taxon>Anserineae</taxon>
        <taxon>Spinacia</taxon>
    </lineage>
</organism>
<dbReference type="Pfam" id="PF07734">
    <property type="entry name" value="FBA_1"/>
    <property type="match status" value="1"/>
</dbReference>
<feature type="domain" description="F-box associated beta-propeller type 1" evidence="1">
    <location>
        <begin position="12"/>
        <end position="155"/>
    </location>
</feature>
<evidence type="ECO:0000313" key="2">
    <source>
        <dbReference type="Proteomes" id="UP000813463"/>
    </source>
</evidence>
<dbReference type="InterPro" id="IPR017451">
    <property type="entry name" value="F-box-assoc_interact_dom"/>
</dbReference>
<proteinExistence type="predicted"/>
<sequence length="198" mass="22907">MNAFYKIDEDNNIGSCNGLLCLYVDCGVWFKKNFILWNPAIKSCRVIETSCVDHLTRCGFGYAYNIDDYKIFASFQSLQRDEDTTQIPAWVFEVSSGKWNPVLNFPSDVGYCNTGYVKAVYSADHLYWIVEDNHIMSFYLMDNKFKEVKFPAVENISFKLYVSDGCLTLFSYCAEHDERNQDDDIWRLVQPQSGNCDS</sequence>
<dbReference type="InterPro" id="IPR006527">
    <property type="entry name" value="F-box-assoc_dom_typ1"/>
</dbReference>
<dbReference type="GeneID" id="110794176"/>
<dbReference type="AlphaFoldDB" id="A0A9R0ISJ8"/>
<evidence type="ECO:0000313" key="3">
    <source>
        <dbReference type="RefSeq" id="XP_021854817.1"/>
    </source>
</evidence>
<reference evidence="2" key="1">
    <citation type="journal article" date="2021" name="Nat. Commun.">
        <title>Genomic analyses provide insights into spinach domestication and the genetic basis of agronomic traits.</title>
        <authorList>
            <person name="Cai X."/>
            <person name="Sun X."/>
            <person name="Xu C."/>
            <person name="Sun H."/>
            <person name="Wang X."/>
            <person name="Ge C."/>
            <person name="Zhang Z."/>
            <person name="Wang Q."/>
            <person name="Fei Z."/>
            <person name="Jiao C."/>
            <person name="Wang Q."/>
        </authorList>
    </citation>
    <scope>NUCLEOTIDE SEQUENCE [LARGE SCALE GENOMIC DNA]</scope>
    <source>
        <strain evidence="2">cv. Varoflay</strain>
    </source>
</reference>
<dbReference type="PANTHER" id="PTHR31672">
    <property type="entry name" value="BNACNNG10540D PROTEIN"/>
    <property type="match status" value="1"/>
</dbReference>
<dbReference type="OrthoDB" id="1022147at2759"/>
<dbReference type="InterPro" id="IPR050796">
    <property type="entry name" value="SCF_F-box_component"/>
</dbReference>